<dbReference type="InterPro" id="IPR004045">
    <property type="entry name" value="Glutathione_S-Trfase_N"/>
</dbReference>
<dbReference type="InterPro" id="IPR036282">
    <property type="entry name" value="Glutathione-S-Trfase_C_sf"/>
</dbReference>
<sequence>MKLYHAPGSCSQAICIVLQEAGLSADIVKVDARKHLLEDGTSYYDLAELGYVPLLQLDNGTVLREGPVIAQYLADLRPETGLAPTYGTLERYRLLEWLNFLTSEIHKGFIPLLYAVAAGKWVETARPKLERRYEWIDQQLSGKRFLMGDIFTVADAYLFALTGWGKAAWMKSVYNANIDFTSHRHLQAWYERVRDRPAVQRVLSEERLSGS</sequence>
<dbReference type="InterPro" id="IPR004046">
    <property type="entry name" value="GST_C"/>
</dbReference>
<dbReference type="SFLD" id="SFLDG00358">
    <property type="entry name" value="Main_(cytGST)"/>
    <property type="match status" value="1"/>
</dbReference>
<dbReference type="Gene3D" id="1.20.1050.10">
    <property type="match status" value="1"/>
</dbReference>
<evidence type="ECO:0000313" key="3">
    <source>
        <dbReference type="EMBL" id="MCC8395811.1"/>
    </source>
</evidence>
<dbReference type="PANTHER" id="PTHR44051">
    <property type="entry name" value="GLUTATHIONE S-TRANSFERASE-RELATED"/>
    <property type="match status" value="1"/>
</dbReference>
<protein>
    <submittedName>
        <fullName evidence="3">Glutathione S-transferase C-terminal domain-containing protein</fullName>
    </submittedName>
</protein>
<dbReference type="Proteomes" id="UP001431019">
    <property type="component" value="Unassembled WGS sequence"/>
</dbReference>
<dbReference type="SUPFAM" id="SSF52833">
    <property type="entry name" value="Thioredoxin-like"/>
    <property type="match status" value="1"/>
</dbReference>
<name>A0ABS8K0X3_9BURK</name>
<reference evidence="3 4" key="1">
    <citation type="submission" date="2021-11" db="EMBL/GenBank/DDBJ databases">
        <authorList>
            <person name="Oh E.-T."/>
            <person name="Kim S.-B."/>
        </authorList>
    </citation>
    <scope>NUCLEOTIDE SEQUENCE [LARGE SCALE GENOMIC DNA]</scope>
    <source>
        <strain evidence="3 4">MMS20-SJTR3</strain>
    </source>
</reference>
<dbReference type="InterPro" id="IPR010987">
    <property type="entry name" value="Glutathione-S-Trfase_C-like"/>
</dbReference>
<evidence type="ECO:0000259" key="2">
    <source>
        <dbReference type="PROSITE" id="PS50405"/>
    </source>
</evidence>
<evidence type="ECO:0000313" key="4">
    <source>
        <dbReference type="Proteomes" id="UP001431019"/>
    </source>
</evidence>
<dbReference type="EMBL" id="JAJITD010000014">
    <property type="protein sequence ID" value="MCC8395811.1"/>
    <property type="molecule type" value="Genomic_DNA"/>
</dbReference>
<dbReference type="PROSITE" id="PS50404">
    <property type="entry name" value="GST_NTER"/>
    <property type="match status" value="1"/>
</dbReference>
<dbReference type="CDD" id="cd03057">
    <property type="entry name" value="GST_N_Beta"/>
    <property type="match status" value="1"/>
</dbReference>
<comment type="caution">
    <text evidence="3">The sequence shown here is derived from an EMBL/GenBank/DDBJ whole genome shotgun (WGS) entry which is preliminary data.</text>
</comment>
<dbReference type="RefSeq" id="WP_230512171.1">
    <property type="nucleotide sequence ID" value="NZ_JAJITD010000014.1"/>
</dbReference>
<gene>
    <name evidence="3" type="ORF">LJ656_24815</name>
</gene>
<dbReference type="Pfam" id="PF00043">
    <property type="entry name" value="GST_C"/>
    <property type="match status" value="1"/>
</dbReference>
<accession>A0ABS8K0X3</accession>
<dbReference type="PROSITE" id="PS50405">
    <property type="entry name" value="GST_CTER"/>
    <property type="match status" value="1"/>
</dbReference>
<dbReference type="CDD" id="cd03188">
    <property type="entry name" value="GST_C_Beta"/>
    <property type="match status" value="1"/>
</dbReference>
<evidence type="ECO:0000259" key="1">
    <source>
        <dbReference type="PROSITE" id="PS50404"/>
    </source>
</evidence>
<feature type="domain" description="GST N-terminal" evidence="1">
    <location>
        <begin position="1"/>
        <end position="81"/>
    </location>
</feature>
<proteinExistence type="predicted"/>
<dbReference type="InterPro" id="IPR040079">
    <property type="entry name" value="Glutathione_S-Trfase"/>
</dbReference>
<keyword evidence="4" id="KW-1185">Reference proteome</keyword>
<feature type="domain" description="GST C-terminal" evidence="2">
    <location>
        <begin position="87"/>
        <end position="211"/>
    </location>
</feature>
<dbReference type="SFLD" id="SFLDG01150">
    <property type="entry name" value="Main.1:_Beta-like"/>
    <property type="match status" value="1"/>
</dbReference>
<dbReference type="PANTHER" id="PTHR44051:SF8">
    <property type="entry name" value="GLUTATHIONE S-TRANSFERASE GSTA"/>
    <property type="match status" value="1"/>
</dbReference>
<dbReference type="Gene3D" id="3.40.30.10">
    <property type="entry name" value="Glutaredoxin"/>
    <property type="match status" value="1"/>
</dbReference>
<organism evidence="3 4">
    <name type="scientific">Paraburkholderia sejongensis</name>
    <dbReference type="NCBI Taxonomy" id="2886946"/>
    <lineage>
        <taxon>Bacteria</taxon>
        <taxon>Pseudomonadati</taxon>
        <taxon>Pseudomonadota</taxon>
        <taxon>Betaproteobacteria</taxon>
        <taxon>Burkholderiales</taxon>
        <taxon>Burkholderiaceae</taxon>
        <taxon>Paraburkholderia</taxon>
    </lineage>
</organism>
<dbReference type="SFLD" id="SFLDS00019">
    <property type="entry name" value="Glutathione_Transferase_(cytos"/>
    <property type="match status" value="1"/>
</dbReference>
<dbReference type="Pfam" id="PF13409">
    <property type="entry name" value="GST_N_2"/>
    <property type="match status" value="1"/>
</dbReference>
<dbReference type="InterPro" id="IPR036249">
    <property type="entry name" value="Thioredoxin-like_sf"/>
</dbReference>
<dbReference type="SUPFAM" id="SSF47616">
    <property type="entry name" value="GST C-terminal domain-like"/>
    <property type="match status" value="1"/>
</dbReference>